<dbReference type="PROSITE" id="PS50089">
    <property type="entry name" value="ZF_RING_2"/>
    <property type="match status" value="1"/>
</dbReference>
<evidence type="ECO:0000256" key="2">
    <source>
        <dbReference type="SAM" id="MobiDB-lite"/>
    </source>
</evidence>
<accession>A0ABD3NPV9</accession>
<evidence type="ECO:0000313" key="5">
    <source>
        <dbReference type="Proteomes" id="UP001530400"/>
    </source>
</evidence>
<gene>
    <name evidence="4" type="ORF">ACHAWO_000548</name>
</gene>
<feature type="region of interest" description="Disordered" evidence="2">
    <location>
        <begin position="81"/>
        <end position="100"/>
    </location>
</feature>
<keyword evidence="1" id="KW-0862">Zinc</keyword>
<dbReference type="GO" id="GO:0008270">
    <property type="term" value="F:zinc ion binding"/>
    <property type="evidence" value="ECO:0007669"/>
    <property type="project" value="UniProtKB-KW"/>
</dbReference>
<feature type="domain" description="RING-type" evidence="3">
    <location>
        <begin position="12"/>
        <end position="57"/>
    </location>
</feature>
<feature type="compositionally biased region" description="Polar residues" evidence="2">
    <location>
        <begin position="85"/>
        <end position="96"/>
    </location>
</feature>
<name>A0ABD3NPV9_9STRA</name>
<dbReference type="AlphaFoldDB" id="A0ABD3NPV9"/>
<evidence type="ECO:0000256" key="1">
    <source>
        <dbReference type="PROSITE-ProRule" id="PRU00175"/>
    </source>
</evidence>
<evidence type="ECO:0000259" key="3">
    <source>
        <dbReference type="PROSITE" id="PS50089"/>
    </source>
</evidence>
<dbReference type="Proteomes" id="UP001530400">
    <property type="component" value="Unassembled WGS sequence"/>
</dbReference>
<sequence>MSNSETQDDRRCLLCQQPYCDVTMANCGCLLHSTCVPLYILFPGPRTNSIISCPSCRTADVTSISILPLPVTKLEEALHSREQDNGCSSTNASDSLLASDKKRAAATRSTLSRTGRWTHEESAFVDRIIKTFDSGLLPLPHGIKLNEFLCDLLACKTSRLTKKLKHEKLSARSYRSVGGCIISGNGLMSVQAGIGIQRAQTLFLRTISPPSLQMELRLNVMRVWRTQLANLCLQVGSHNLVDTTEWITSLSVVEHISSEDSLEAKRKRLKHALVEDANAAAQSGYDASDMISPNQCPSSTSAGAHESTSIGFQVNTAHPRDMPWARDSFYSLDGSIARESETHLGSQRKFTFGEDDMQLGSSLHEVSSFASLAALLTTPTASRRQSKAGSDVCDDVITTEPTGVLYEEKLISSQKPHSKPTLEGVIDSVVEGAFTEEENHGKFLAKVSRFLQDSNINFQHVDLWVPTEHCGSPRIRLTNAGFITVGSKSPSHVTKRLNEFGVYSKSFAFTPGFGLPGKVFVSNQPTWMNKLHDANPEEFSRVGGAKVYGVSTAVGLPVTSSIGTIVAVLYSTSDLTRDADLEARCMSYFHQLRPTPKWRLYIDVASDATEDPTAHQLPSLPYSSSTSIVPPSPVAEVSQASSSLNAQSLALLLGKYESSGLQGDSLIGNSMSLRLMLLRHPSCRTTIETDHVNTILSKYRSYVGAKYSESDIIRLIVKDWSTIALANMSSANTAAYSRVTSSDSYQVKAPNPESFGSMQPFHAAFSNDKKIGLEPRVVSDPTFQVQDYSPSLSPANFDSV</sequence>
<keyword evidence="5" id="KW-1185">Reference proteome</keyword>
<organism evidence="4 5">
    <name type="scientific">Cyclotella atomus</name>
    <dbReference type="NCBI Taxonomy" id="382360"/>
    <lineage>
        <taxon>Eukaryota</taxon>
        <taxon>Sar</taxon>
        <taxon>Stramenopiles</taxon>
        <taxon>Ochrophyta</taxon>
        <taxon>Bacillariophyta</taxon>
        <taxon>Coscinodiscophyceae</taxon>
        <taxon>Thalassiosirophycidae</taxon>
        <taxon>Stephanodiscales</taxon>
        <taxon>Stephanodiscaceae</taxon>
        <taxon>Cyclotella</taxon>
    </lineage>
</organism>
<dbReference type="EMBL" id="JALLPJ020001001">
    <property type="protein sequence ID" value="KAL3778175.1"/>
    <property type="molecule type" value="Genomic_DNA"/>
</dbReference>
<keyword evidence="1" id="KW-0479">Metal-binding</keyword>
<comment type="caution">
    <text evidence="4">The sequence shown here is derived from an EMBL/GenBank/DDBJ whole genome shotgun (WGS) entry which is preliminary data.</text>
</comment>
<keyword evidence="1" id="KW-0863">Zinc-finger</keyword>
<proteinExistence type="predicted"/>
<dbReference type="PANTHER" id="PTHR35213:SF3">
    <property type="entry name" value="MYB-LIKE DOMAIN-CONTAINING PROTEIN"/>
    <property type="match status" value="1"/>
</dbReference>
<dbReference type="InterPro" id="IPR001841">
    <property type="entry name" value="Znf_RING"/>
</dbReference>
<evidence type="ECO:0000313" key="4">
    <source>
        <dbReference type="EMBL" id="KAL3778175.1"/>
    </source>
</evidence>
<feature type="compositionally biased region" description="Polar residues" evidence="2">
    <location>
        <begin position="291"/>
        <end position="307"/>
    </location>
</feature>
<protein>
    <recommendedName>
        <fullName evidence="3">RING-type domain-containing protein</fullName>
    </recommendedName>
</protein>
<dbReference type="PANTHER" id="PTHR35213">
    <property type="entry name" value="RING-TYPE DOMAIN-CONTAINING PROTEIN-RELATED"/>
    <property type="match status" value="1"/>
</dbReference>
<reference evidence="4 5" key="1">
    <citation type="submission" date="2024-10" db="EMBL/GenBank/DDBJ databases">
        <title>Updated reference genomes for cyclostephanoid diatoms.</title>
        <authorList>
            <person name="Roberts W.R."/>
            <person name="Alverson A.J."/>
        </authorList>
    </citation>
    <scope>NUCLEOTIDE SEQUENCE [LARGE SCALE GENOMIC DNA]</scope>
    <source>
        <strain evidence="4 5">AJA010-31</strain>
    </source>
</reference>
<feature type="region of interest" description="Disordered" evidence="2">
    <location>
        <begin position="285"/>
        <end position="307"/>
    </location>
</feature>